<name>X1LTR3_9ZZZZ</name>
<keyword evidence="1" id="KW-1133">Transmembrane helix</keyword>
<feature type="transmembrane region" description="Helical" evidence="1">
    <location>
        <begin position="20"/>
        <end position="42"/>
    </location>
</feature>
<keyword evidence="1" id="KW-0812">Transmembrane</keyword>
<dbReference type="InterPro" id="IPR001872">
    <property type="entry name" value="Peptidase_A8"/>
</dbReference>
<reference evidence="2" key="1">
    <citation type="journal article" date="2014" name="Front. Microbiol.">
        <title>High frequency of phylogenetically diverse reductive dehalogenase-homologous genes in deep subseafloor sedimentary metagenomes.</title>
        <authorList>
            <person name="Kawai M."/>
            <person name="Futagami T."/>
            <person name="Toyoda A."/>
            <person name="Takaki Y."/>
            <person name="Nishi S."/>
            <person name="Hori S."/>
            <person name="Arai W."/>
            <person name="Tsubouchi T."/>
            <person name="Morono Y."/>
            <person name="Uchiyama I."/>
            <person name="Ito T."/>
            <person name="Fujiyama A."/>
            <person name="Inagaki F."/>
            <person name="Takami H."/>
        </authorList>
    </citation>
    <scope>NUCLEOTIDE SEQUENCE</scope>
    <source>
        <strain evidence="2">Expedition CK06-06</strain>
    </source>
</reference>
<evidence type="ECO:0008006" key="3">
    <source>
        <dbReference type="Google" id="ProtNLM"/>
    </source>
</evidence>
<protein>
    <recommendedName>
        <fullName evidence="3">Signal peptidase II</fullName>
    </recommendedName>
</protein>
<gene>
    <name evidence="2" type="ORF">S06H3_21449</name>
</gene>
<dbReference type="GO" id="GO:0004190">
    <property type="term" value="F:aspartic-type endopeptidase activity"/>
    <property type="evidence" value="ECO:0007669"/>
    <property type="project" value="InterPro"/>
</dbReference>
<keyword evidence="1" id="KW-0472">Membrane</keyword>
<dbReference type="GO" id="GO:0006508">
    <property type="term" value="P:proteolysis"/>
    <property type="evidence" value="ECO:0007669"/>
    <property type="project" value="InterPro"/>
</dbReference>
<evidence type="ECO:0000256" key="1">
    <source>
        <dbReference type="SAM" id="Phobius"/>
    </source>
</evidence>
<organism evidence="2">
    <name type="scientific">marine sediment metagenome</name>
    <dbReference type="NCBI Taxonomy" id="412755"/>
    <lineage>
        <taxon>unclassified sequences</taxon>
        <taxon>metagenomes</taxon>
        <taxon>ecological metagenomes</taxon>
    </lineage>
</organism>
<evidence type="ECO:0000313" key="2">
    <source>
        <dbReference type="EMBL" id="GAI05810.1"/>
    </source>
</evidence>
<comment type="caution">
    <text evidence="2">The sequence shown here is derived from an EMBL/GenBank/DDBJ whole genome shotgun (WGS) entry which is preliminary data.</text>
</comment>
<dbReference type="EMBL" id="BARV01011269">
    <property type="protein sequence ID" value="GAI05810.1"/>
    <property type="molecule type" value="Genomic_DNA"/>
</dbReference>
<dbReference type="GO" id="GO:0016020">
    <property type="term" value="C:membrane"/>
    <property type="evidence" value="ECO:0007669"/>
    <property type="project" value="InterPro"/>
</dbReference>
<dbReference type="Pfam" id="PF01252">
    <property type="entry name" value="Peptidase_A8"/>
    <property type="match status" value="1"/>
</dbReference>
<proteinExistence type="predicted"/>
<accession>X1LTR3</accession>
<sequence length="47" mass="5514">SNFFDRIFFGYVIDWMKIFILPISIFNIADLMIIGGIIILVVKCFKK</sequence>
<dbReference type="AlphaFoldDB" id="X1LTR3"/>
<feature type="non-terminal residue" evidence="2">
    <location>
        <position position="1"/>
    </location>
</feature>